<evidence type="ECO:0000256" key="3">
    <source>
        <dbReference type="ARBA" id="ARBA00022692"/>
    </source>
</evidence>
<reference evidence="7 8" key="1">
    <citation type="submission" date="2014-06" db="EMBL/GenBank/DDBJ databases">
        <title>The draft genome sequence of Idiomarina salinarum ISL-52.</title>
        <authorList>
            <person name="Du J."/>
            <person name="Shao Z."/>
        </authorList>
    </citation>
    <scope>NUCLEOTIDE SEQUENCE [LARGE SCALE GENOMIC DNA]</scope>
    <source>
        <strain evidence="7 8">ISL-52</strain>
    </source>
</reference>
<dbReference type="RefSeq" id="WP_034774399.1">
    <property type="nucleotide sequence ID" value="NZ_JPER01000001.1"/>
</dbReference>
<evidence type="ECO:0000256" key="6">
    <source>
        <dbReference type="SAM" id="Phobius"/>
    </source>
</evidence>
<dbReference type="STRING" id="435908.IDSA_04065"/>
<accession>A0A094J1H2</accession>
<evidence type="ECO:0000256" key="2">
    <source>
        <dbReference type="ARBA" id="ARBA00022475"/>
    </source>
</evidence>
<evidence type="ECO:0000313" key="7">
    <source>
        <dbReference type="EMBL" id="KFZ31869.1"/>
    </source>
</evidence>
<dbReference type="PIRSF" id="PIRSF006324">
    <property type="entry name" value="LeuE"/>
    <property type="match status" value="1"/>
</dbReference>
<evidence type="ECO:0000256" key="4">
    <source>
        <dbReference type="ARBA" id="ARBA00022989"/>
    </source>
</evidence>
<proteinExistence type="predicted"/>
<dbReference type="InterPro" id="IPR001123">
    <property type="entry name" value="LeuE-type"/>
</dbReference>
<dbReference type="EMBL" id="JPER01000001">
    <property type="protein sequence ID" value="KFZ31869.1"/>
    <property type="molecule type" value="Genomic_DNA"/>
</dbReference>
<sequence length="215" mass="23661">MYLEEFMIIALYHLMAVASPGPDFAVTIRYSLSYGRRIGRWVSLGIGTGILLHVAYSVLGIALVIHRYQWVYASLLLLGAGYLGWLGSQAIRSAPKGELEPGSAPAAGEFSAGKAFRIGFFTNGLNVKATLFFLVLFSTVIAPETPTSIKIGYGLYMAVATAVWFAGLATLINWPPLFRRLWRISHWIDRVMGVALLALSLKLIVDWLRLIEVLA</sequence>
<dbReference type="PANTHER" id="PTHR30086">
    <property type="entry name" value="ARGININE EXPORTER PROTEIN ARGO"/>
    <property type="match status" value="1"/>
</dbReference>
<protein>
    <submittedName>
        <fullName evidence="7">Lysine transporter LysE</fullName>
    </submittedName>
</protein>
<name>A0A094J1H2_9GAMM</name>
<dbReference type="OrthoDB" id="581870at2"/>
<dbReference type="Pfam" id="PF01810">
    <property type="entry name" value="LysE"/>
    <property type="match status" value="1"/>
</dbReference>
<dbReference type="GO" id="GO:0005886">
    <property type="term" value="C:plasma membrane"/>
    <property type="evidence" value="ECO:0007669"/>
    <property type="project" value="UniProtKB-SubCell"/>
</dbReference>
<dbReference type="AlphaFoldDB" id="A0A094J1H2"/>
<evidence type="ECO:0000313" key="8">
    <source>
        <dbReference type="Proteomes" id="UP000054363"/>
    </source>
</evidence>
<dbReference type="Proteomes" id="UP000054363">
    <property type="component" value="Unassembled WGS sequence"/>
</dbReference>
<evidence type="ECO:0000256" key="5">
    <source>
        <dbReference type="ARBA" id="ARBA00023136"/>
    </source>
</evidence>
<evidence type="ECO:0000256" key="1">
    <source>
        <dbReference type="ARBA" id="ARBA00004651"/>
    </source>
</evidence>
<feature type="transmembrane region" description="Helical" evidence="6">
    <location>
        <begin position="120"/>
        <end position="141"/>
    </location>
</feature>
<keyword evidence="8" id="KW-1185">Reference proteome</keyword>
<feature type="transmembrane region" description="Helical" evidence="6">
    <location>
        <begin position="38"/>
        <end position="64"/>
    </location>
</feature>
<keyword evidence="5 6" id="KW-0472">Membrane</keyword>
<organism evidence="7 8">
    <name type="scientific">Pseudidiomarina salinarum</name>
    <dbReference type="NCBI Taxonomy" id="435908"/>
    <lineage>
        <taxon>Bacteria</taxon>
        <taxon>Pseudomonadati</taxon>
        <taxon>Pseudomonadota</taxon>
        <taxon>Gammaproteobacteria</taxon>
        <taxon>Alteromonadales</taxon>
        <taxon>Idiomarinaceae</taxon>
        <taxon>Pseudidiomarina</taxon>
    </lineage>
</organism>
<dbReference type="PANTHER" id="PTHR30086:SF21">
    <property type="entry name" value="TRANSPORT PROTEIN"/>
    <property type="match status" value="1"/>
</dbReference>
<keyword evidence="4 6" id="KW-1133">Transmembrane helix</keyword>
<comment type="subcellular location">
    <subcellularLocation>
        <location evidence="1">Cell membrane</location>
        <topology evidence="1">Multi-pass membrane protein</topology>
    </subcellularLocation>
</comment>
<comment type="caution">
    <text evidence="7">The sequence shown here is derived from an EMBL/GenBank/DDBJ whole genome shotgun (WGS) entry which is preliminary data.</text>
</comment>
<gene>
    <name evidence="7" type="ORF">IDSA_04065</name>
</gene>
<dbReference type="GO" id="GO:0015171">
    <property type="term" value="F:amino acid transmembrane transporter activity"/>
    <property type="evidence" value="ECO:0007669"/>
    <property type="project" value="TreeGrafter"/>
</dbReference>
<feature type="transmembrane region" description="Helical" evidence="6">
    <location>
        <begin position="153"/>
        <end position="175"/>
    </location>
</feature>
<keyword evidence="3 6" id="KW-0812">Transmembrane</keyword>
<dbReference type="eggNOG" id="COG1280">
    <property type="taxonomic scope" value="Bacteria"/>
</dbReference>
<feature type="transmembrane region" description="Helical" evidence="6">
    <location>
        <begin position="70"/>
        <end position="87"/>
    </location>
</feature>
<keyword evidence="2" id="KW-1003">Cell membrane</keyword>
<feature type="transmembrane region" description="Helical" evidence="6">
    <location>
        <begin position="6"/>
        <end position="26"/>
    </location>
</feature>